<evidence type="ECO:0000256" key="1">
    <source>
        <dbReference type="SAM" id="MobiDB-lite"/>
    </source>
</evidence>
<keyword evidence="3" id="KW-1185">Reference proteome</keyword>
<protein>
    <submittedName>
        <fullName evidence="2">Tropinone reductase 2</fullName>
    </submittedName>
</protein>
<evidence type="ECO:0000313" key="3">
    <source>
        <dbReference type="Proteomes" id="UP000634136"/>
    </source>
</evidence>
<dbReference type="Proteomes" id="UP000634136">
    <property type="component" value="Unassembled WGS sequence"/>
</dbReference>
<organism evidence="2 3">
    <name type="scientific">Senna tora</name>
    <dbReference type="NCBI Taxonomy" id="362788"/>
    <lineage>
        <taxon>Eukaryota</taxon>
        <taxon>Viridiplantae</taxon>
        <taxon>Streptophyta</taxon>
        <taxon>Embryophyta</taxon>
        <taxon>Tracheophyta</taxon>
        <taxon>Spermatophyta</taxon>
        <taxon>Magnoliopsida</taxon>
        <taxon>eudicotyledons</taxon>
        <taxon>Gunneridae</taxon>
        <taxon>Pentapetalae</taxon>
        <taxon>rosids</taxon>
        <taxon>fabids</taxon>
        <taxon>Fabales</taxon>
        <taxon>Fabaceae</taxon>
        <taxon>Caesalpinioideae</taxon>
        <taxon>Cassia clade</taxon>
        <taxon>Senna</taxon>
    </lineage>
</organism>
<sequence>MTIAKAPTAEKAVQQGHQNKASKDAMSQTEPETWKPFVAHCFKHSLSSASFLEHVYTDAPSSANSSTIPYL</sequence>
<comment type="caution">
    <text evidence="2">The sequence shown here is derived from an EMBL/GenBank/DDBJ whole genome shotgun (WGS) entry which is preliminary data.</text>
</comment>
<dbReference type="EMBL" id="JAAIUW010000011">
    <property type="protein sequence ID" value="KAF7808548.1"/>
    <property type="molecule type" value="Genomic_DNA"/>
</dbReference>
<dbReference type="AlphaFoldDB" id="A0A834W4T0"/>
<feature type="compositionally biased region" description="Polar residues" evidence="1">
    <location>
        <begin position="15"/>
        <end position="30"/>
    </location>
</feature>
<proteinExistence type="predicted"/>
<name>A0A834W4T0_9FABA</name>
<gene>
    <name evidence="2" type="ORF">G2W53_035291</name>
</gene>
<accession>A0A834W4T0</accession>
<evidence type="ECO:0000313" key="2">
    <source>
        <dbReference type="EMBL" id="KAF7808548.1"/>
    </source>
</evidence>
<reference evidence="2" key="1">
    <citation type="submission" date="2020-09" db="EMBL/GenBank/DDBJ databases">
        <title>Genome-Enabled Discovery of Anthraquinone Biosynthesis in Senna tora.</title>
        <authorList>
            <person name="Kang S.-H."/>
            <person name="Pandey R.P."/>
            <person name="Lee C.-M."/>
            <person name="Sim J.-S."/>
            <person name="Jeong J.-T."/>
            <person name="Choi B.-S."/>
            <person name="Jung M."/>
            <person name="Ginzburg D."/>
            <person name="Zhao K."/>
            <person name="Won S.Y."/>
            <person name="Oh T.-J."/>
            <person name="Yu Y."/>
            <person name="Kim N.-H."/>
            <person name="Lee O.R."/>
            <person name="Lee T.-H."/>
            <person name="Bashyal P."/>
            <person name="Kim T.-S."/>
            <person name="Lee W.-H."/>
            <person name="Kawkins C."/>
            <person name="Kim C.-K."/>
            <person name="Kim J.S."/>
            <person name="Ahn B.O."/>
            <person name="Rhee S.Y."/>
            <person name="Sohng J.K."/>
        </authorList>
    </citation>
    <scope>NUCLEOTIDE SEQUENCE</scope>
    <source>
        <tissue evidence="2">Leaf</tissue>
    </source>
</reference>
<feature type="region of interest" description="Disordered" evidence="1">
    <location>
        <begin position="1"/>
        <end position="30"/>
    </location>
</feature>